<dbReference type="SUPFAM" id="SSF51197">
    <property type="entry name" value="Clavaminate synthase-like"/>
    <property type="match status" value="1"/>
</dbReference>
<comment type="caution">
    <text evidence="1">The sequence shown here is derived from an EMBL/GenBank/DDBJ whole genome shotgun (WGS) entry which is preliminary data.</text>
</comment>
<dbReference type="InterPro" id="IPR037012">
    <property type="entry name" value="NanQ/TabA/YiaL_sf"/>
</dbReference>
<dbReference type="Pfam" id="PF04074">
    <property type="entry name" value="DUF386"/>
    <property type="match status" value="1"/>
</dbReference>
<reference evidence="1 2" key="1">
    <citation type="submission" date="2018-04" db="EMBL/GenBank/DDBJ databases">
        <title>Genomic Encyclopedia of Archaeal and Bacterial Type Strains, Phase II (KMG-II): from individual species to whole genera.</title>
        <authorList>
            <person name="Goeker M."/>
        </authorList>
    </citation>
    <scope>NUCLEOTIDE SEQUENCE [LARGE SCALE GENOMIC DNA]</scope>
    <source>
        <strain evidence="1 2">DSM 28823</strain>
    </source>
</reference>
<dbReference type="OrthoDB" id="9792756at2"/>
<dbReference type="InterPro" id="IPR004375">
    <property type="entry name" value="NanQ/TabA/YiaL"/>
</dbReference>
<sequence>MCTIQEWFDSKVWADGLGLSLDPSVDVDEFYKQYHASPERWKAVFAFMKKDLSSLEVGKYPIIEGELTAIVSEYNTKEPEDARWEAHRRFIDLQYLISGEEQMGVMPLADAKNAGAYNAEKDLIFYGDNDGPLYRATSANYFLFFPGDLHRPGVKSGEAAPVKKLVLKIAVAE</sequence>
<gene>
    <name evidence="1" type="ORF">C8N47_11829</name>
</gene>
<dbReference type="Proteomes" id="UP000243525">
    <property type="component" value="Unassembled WGS sequence"/>
</dbReference>
<name>A0A2T5BYQ8_9BACT</name>
<dbReference type="GO" id="GO:0005829">
    <property type="term" value="C:cytosol"/>
    <property type="evidence" value="ECO:0007669"/>
    <property type="project" value="TreeGrafter"/>
</dbReference>
<proteinExistence type="predicted"/>
<organism evidence="1 2">
    <name type="scientific">Mangrovibacterium marinum</name>
    <dbReference type="NCBI Taxonomy" id="1639118"/>
    <lineage>
        <taxon>Bacteria</taxon>
        <taxon>Pseudomonadati</taxon>
        <taxon>Bacteroidota</taxon>
        <taxon>Bacteroidia</taxon>
        <taxon>Marinilabiliales</taxon>
        <taxon>Prolixibacteraceae</taxon>
        <taxon>Mangrovibacterium</taxon>
    </lineage>
</organism>
<dbReference type="PANTHER" id="PTHR34986">
    <property type="entry name" value="EVOLVED BETA-GALACTOSIDASE SUBUNIT BETA"/>
    <property type="match status" value="1"/>
</dbReference>
<dbReference type="NCBIfam" id="TIGR00022">
    <property type="entry name" value="YhcH/YjgK/YiaL family protein"/>
    <property type="match status" value="1"/>
</dbReference>
<dbReference type="EMBL" id="QAAD01000018">
    <property type="protein sequence ID" value="PTN07376.1"/>
    <property type="molecule type" value="Genomic_DNA"/>
</dbReference>
<dbReference type="AlphaFoldDB" id="A0A2T5BYQ8"/>
<keyword evidence="2" id="KW-1185">Reference proteome</keyword>
<evidence type="ECO:0000313" key="2">
    <source>
        <dbReference type="Proteomes" id="UP000243525"/>
    </source>
</evidence>
<dbReference type="PANTHER" id="PTHR34986:SF1">
    <property type="entry name" value="PROTEIN YIAL"/>
    <property type="match status" value="1"/>
</dbReference>
<dbReference type="Gene3D" id="2.60.120.370">
    <property type="entry name" value="YhcH/YjgK/YiaL"/>
    <property type="match status" value="1"/>
</dbReference>
<evidence type="ECO:0000313" key="1">
    <source>
        <dbReference type="EMBL" id="PTN07376.1"/>
    </source>
</evidence>
<dbReference type="RefSeq" id="WP_107823333.1">
    <property type="nucleotide sequence ID" value="NZ_OY782574.1"/>
</dbReference>
<protein>
    <submittedName>
        <fullName evidence="1">YhcH/YjgK/YiaL family protein</fullName>
    </submittedName>
</protein>
<accession>A0A2T5BYQ8</accession>